<name>A0A6I9QLE5_ELAGV</name>
<gene>
    <name evidence="2" type="primary">LOC105036413</name>
</gene>
<evidence type="ECO:0000313" key="2">
    <source>
        <dbReference type="RefSeq" id="XP_010910480.1"/>
    </source>
</evidence>
<dbReference type="AlphaFoldDB" id="A0A6I9QLE5"/>
<sequence>MASIFPMELFGSHLNVRPGVFIGYWKKEEANNIYSFTLYPRALDISGSDEPDVWRWSWSESDPRIEVEVAELLVGHDLVVNGIFEMSHLTPGKKYEIFYMLYSKNPPAFEPRFSVTLQLPKGKPIVIERPLKIGPEGRAVVEGGEFVASADGQVKFSLANPDHLEWKKGLTIVGVSIRKYRLDAVV</sequence>
<dbReference type="PANTHER" id="PTHR48478">
    <property type="entry name" value="LECTIN-LIKE"/>
    <property type="match status" value="1"/>
</dbReference>
<dbReference type="InterPro" id="IPR025886">
    <property type="entry name" value="PP2-like"/>
</dbReference>
<dbReference type="OrthoDB" id="533833at2759"/>
<proteinExistence type="predicted"/>
<dbReference type="Pfam" id="PF14299">
    <property type="entry name" value="PP2"/>
    <property type="match status" value="1"/>
</dbReference>
<evidence type="ECO:0000313" key="1">
    <source>
        <dbReference type="Proteomes" id="UP000504607"/>
    </source>
</evidence>
<dbReference type="PANTHER" id="PTHR48478:SF1">
    <property type="entry name" value="LECTIN-LIKE"/>
    <property type="match status" value="1"/>
</dbReference>
<reference evidence="2" key="1">
    <citation type="submission" date="2025-08" db="UniProtKB">
        <authorList>
            <consortium name="RefSeq"/>
        </authorList>
    </citation>
    <scope>IDENTIFICATION</scope>
</reference>
<protein>
    <submittedName>
        <fullName evidence="2">Protein PHLOEM PROTEIN 2-LIKE A1</fullName>
    </submittedName>
</protein>
<dbReference type="RefSeq" id="XP_010910480.1">
    <property type="nucleotide sequence ID" value="XM_010912178.3"/>
</dbReference>
<keyword evidence="1" id="KW-1185">Reference proteome</keyword>
<dbReference type="GO" id="GO:0030246">
    <property type="term" value="F:carbohydrate binding"/>
    <property type="evidence" value="ECO:0007669"/>
    <property type="project" value="InterPro"/>
</dbReference>
<organism evidence="1 2">
    <name type="scientific">Elaeis guineensis var. tenera</name>
    <name type="common">Oil palm</name>
    <dbReference type="NCBI Taxonomy" id="51953"/>
    <lineage>
        <taxon>Eukaryota</taxon>
        <taxon>Viridiplantae</taxon>
        <taxon>Streptophyta</taxon>
        <taxon>Embryophyta</taxon>
        <taxon>Tracheophyta</taxon>
        <taxon>Spermatophyta</taxon>
        <taxon>Magnoliopsida</taxon>
        <taxon>Liliopsida</taxon>
        <taxon>Arecaceae</taxon>
        <taxon>Arecoideae</taxon>
        <taxon>Cocoseae</taxon>
        <taxon>Elaeidinae</taxon>
        <taxon>Elaeis</taxon>
    </lineage>
</organism>
<dbReference type="InParanoid" id="A0A6I9QLE5"/>
<dbReference type="GeneID" id="105036413"/>
<dbReference type="Proteomes" id="UP000504607">
    <property type="component" value="Unplaced"/>
</dbReference>
<dbReference type="KEGG" id="egu:105036413"/>
<dbReference type="InterPro" id="IPR052147">
    <property type="entry name" value="PP2-like/Lectin"/>
</dbReference>
<accession>A0A6I9QLE5</accession>